<dbReference type="Proteomes" id="UP000371041">
    <property type="component" value="Chromosome"/>
</dbReference>
<evidence type="ECO:0000313" key="2">
    <source>
        <dbReference type="EMBL" id="QGK69538.1"/>
    </source>
</evidence>
<feature type="compositionally biased region" description="Polar residues" evidence="1">
    <location>
        <begin position="129"/>
        <end position="138"/>
    </location>
</feature>
<accession>A0A5Q3Q4K1</accession>
<reference evidence="3" key="1">
    <citation type="submission" date="2019-11" db="EMBL/GenBank/DDBJ databases">
        <title>The complete genome sequence of Saccharopolyspora sp. E2A.</title>
        <authorList>
            <person name="Zhang G."/>
        </authorList>
    </citation>
    <scope>NUCLEOTIDE SEQUENCE [LARGE SCALE GENOMIC DNA]</scope>
    <source>
        <strain evidence="3">E2A</strain>
    </source>
</reference>
<dbReference type="AlphaFoldDB" id="A0A5Q3Q4K1"/>
<gene>
    <name evidence="2" type="ORF">GIY23_08375</name>
</gene>
<evidence type="ECO:0000313" key="3">
    <source>
        <dbReference type="Proteomes" id="UP000371041"/>
    </source>
</evidence>
<feature type="compositionally biased region" description="Pro residues" evidence="1">
    <location>
        <begin position="116"/>
        <end position="127"/>
    </location>
</feature>
<evidence type="ECO:0000256" key="1">
    <source>
        <dbReference type="SAM" id="MobiDB-lite"/>
    </source>
</evidence>
<sequence length="402" mass="41771">MPLDTEVDKQPSTMRTAAEWMAGAGTAVDGAIGVVTGTRGESEGAWPSHAGDSFREMSHKTKPGIEDTSNAFTDFANVLREHADQIDTVTKRMEQARELAVKEGLDLRGFLIMEPGPEPPTPAPLPSDQPATPEQTQAHAEGTRAVEAFAKQAEAYAGCSTLVQAARKTEHGAVATLNRFLGGLVEKSPFNATDVLTGLAGAHAGATAKLRAKATKLAASGSIEITERMMHNPSMSLAGQTKAAMIHIERTQELREANRQALGSRVAGWVDKLSPRTKEFLQASLAKPSAGSSTGFVRGATRVGSKLPVVGLTITASGVGYDLGQGKDPATAVASGAGSYLAGSATSSWLLAMGTPVTGAVIGAAAVGVGVGFAIEEWGPDAFDKAVQIGEKLEEINPKMTR</sequence>
<dbReference type="Gene3D" id="1.10.287.1060">
    <property type="entry name" value="ESAT-6-like"/>
    <property type="match status" value="1"/>
</dbReference>
<organism evidence="2 3">
    <name type="scientific">Allosaccharopolyspora coralli</name>
    <dbReference type="NCBI Taxonomy" id="2665642"/>
    <lineage>
        <taxon>Bacteria</taxon>
        <taxon>Bacillati</taxon>
        <taxon>Actinomycetota</taxon>
        <taxon>Actinomycetes</taxon>
        <taxon>Pseudonocardiales</taxon>
        <taxon>Pseudonocardiaceae</taxon>
        <taxon>Allosaccharopolyspora</taxon>
    </lineage>
</organism>
<dbReference type="KEGG" id="sace:GIY23_08375"/>
<dbReference type="SUPFAM" id="SSF140453">
    <property type="entry name" value="EsxAB dimer-like"/>
    <property type="match status" value="1"/>
</dbReference>
<name>A0A5Q3Q4K1_9PSEU</name>
<dbReference type="EMBL" id="CP045929">
    <property type="protein sequence ID" value="QGK69538.1"/>
    <property type="molecule type" value="Genomic_DNA"/>
</dbReference>
<keyword evidence="3" id="KW-1185">Reference proteome</keyword>
<dbReference type="InterPro" id="IPR036689">
    <property type="entry name" value="ESAT-6-like_sf"/>
</dbReference>
<dbReference type="RefSeq" id="WP_154076133.1">
    <property type="nucleotide sequence ID" value="NZ_CP045929.1"/>
</dbReference>
<proteinExistence type="predicted"/>
<feature type="region of interest" description="Disordered" evidence="1">
    <location>
        <begin position="114"/>
        <end position="141"/>
    </location>
</feature>
<protein>
    <submittedName>
        <fullName evidence="2">Uncharacterized protein</fullName>
    </submittedName>
</protein>